<dbReference type="Pfam" id="PF08220">
    <property type="entry name" value="HTH_DeoR"/>
    <property type="match status" value="1"/>
</dbReference>
<dbReference type="Proteomes" id="UP000318937">
    <property type="component" value="Unassembled WGS sequence"/>
</dbReference>
<evidence type="ECO:0000313" key="5">
    <source>
        <dbReference type="EMBL" id="TQR08730.1"/>
    </source>
</evidence>
<dbReference type="OrthoDB" id="9797223at2"/>
<sequence length="258" mass="28934">MSLSYEERKKTILELLEENGKVVVRKVEKLLNVSGETVRRDLERLEKEGFLKKVYGGAVKNRVTFELPFDQKTMLNAKEKSAICKKAAELVEDSDVIFIGHGTTVLELVRFLNNKKNVTIITPSLPVLLLANEHFEGKIIFLGGEFERDQKFTSGPLEEMALRHLKANKAFFSAGGISIEDGISDYDLSGARSSRTMMERSNEVIVLADSAKFNLTTLANIGKLSEVSIIITDKNCSDQMKMKLLEQNVELIVSDEME</sequence>
<dbReference type="InterPro" id="IPR037171">
    <property type="entry name" value="NagB/RpiA_transferase-like"/>
</dbReference>
<dbReference type="Gene3D" id="1.10.10.10">
    <property type="entry name" value="Winged helix-like DNA-binding domain superfamily/Winged helix DNA-binding domain"/>
    <property type="match status" value="1"/>
</dbReference>
<proteinExistence type="predicted"/>
<dbReference type="InterPro" id="IPR018356">
    <property type="entry name" value="Tscrpt_reg_HTH_DeoR_CS"/>
</dbReference>
<name>A0A544SU27_9BACI</name>
<keyword evidence="6" id="KW-1185">Reference proteome</keyword>
<keyword evidence="2" id="KW-0238">DNA-binding</keyword>
<dbReference type="RefSeq" id="WP_142608474.1">
    <property type="nucleotide sequence ID" value="NZ_VDGG01000043.1"/>
</dbReference>
<reference evidence="5 6" key="1">
    <citation type="submission" date="2019-05" db="EMBL/GenBank/DDBJ databases">
        <title>Psychrobacillus vulpis sp. nov., a new species isolated from feces of a red fox that inhabits in The Tablas de Daimiel Natural Park, Albacete, Spain.</title>
        <authorList>
            <person name="Rodriguez M."/>
            <person name="Reina J.C."/>
            <person name="Bejar V."/>
            <person name="Llamas I."/>
        </authorList>
    </citation>
    <scope>NUCLEOTIDE SEQUENCE [LARGE SCALE GENOMIC DNA]</scope>
    <source>
        <strain evidence="5 6">NHI-2</strain>
    </source>
</reference>
<dbReference type="PANTHER" id="PTHR30363">
    <property type="entry name" value="HTH-TYPE TRANSCRIPTIONAL REGULATOR SRLR-RELATED"/>
    <property type="match status" value="1"/>
</dbReference>
<keyword evidence="3" id="KW-0804">Transcription</keyword>
<comment type="caution">
    <text evidence="5">The sequence shown here is derived from an EMBL/GenBank/DDBJ whole genome shotgun (WGS) entry which is preliminary data.</text>
</comment>
<dbReference type="Pfam" id="PF00455">
    <property type="entry name" value="DeoRC"/>
    <property type="match status" value="1"/>
</dbReference>
<dbReference type="GO" id="GO:0003700">
    <property type="term" value="F:DNA-binding transcription factor activity"/>
    <property type="evidence" value="ECO:0007669"/>
    <property type="project" value="InterPro"/>
</dbReference>
<dbReference type="EMBL" id="VDGG01000043">
    <property type="protein sequence ID" value="TQR08730.1"/>
    <property type="molecule type" value="Genomic_DNA"/>
</dbReference>
<dbReference type="InterPro" id="IPR036388">
    <property type="entry name" value="WH-like_DNA-bd_sf"/>
</dbReference>
<dbReference type="Gene3D" id="3.40.50.1360">
    <property type="match status" value="1"/>
</dbReference>
<dbReference type="AlphaFoldDB" id="A0A544SU27"/>
<dbReference type="PROSITE" id="PS51000">
    <property type="entry name" value="HTH_DEOR_2"/>
    <property type="match status" value="1"/>
</dbReference>
<dbReference type="SUPFAM" id="SSF46785">
    <property type="entry name" value="Winged helix' DNA-binding domain"/>
    <property type="match status" value="1"/>
</dbReference>
<dbReference type="GO" id="GO:0003677">
    <property type="term" value="F:DNA binding"/>
    <property type="evidence" value="ECO:0007669"/>
    <property type="project" value="UniProtKB-KW"/>
</dbReference>
<feature type="domain" description="HTH deoR-type" evidence="4">
    <location>
        <begin position="5"/>
        <end position="60"/>
    </location>
</feature>
<protein>
    <submittedName>
        <fullName evidence="5">DeoR/GlpR transcriptional regulator</fullName>
    </submittedName>
</protein>
<dbReference type="PANTHER" id="PTHR30363:SF44">
    <property type="entry name" value="AGA OPERON TRANSCRIPTIONAL REPRESSOR-RELATED"/>
    <property type="match status" value="1"/>
</dbReference>
<evidence type="ECO:0000256" key="3">
    <source>
        <dbReference type="ARBA" id="ARBA00023163"/>
    </source>
</evidence>
<dbReference type="InterPro" id="IPR036390">
    <property type="entry name" value="WH_DNA-bd_sf"/>
</dbReference>
<dbReference type="InterPro" id="IPR001034">
    <property type="entry name" value="DeoR_HTH"/>
</dbReference>
<dbReference type="InterPro" id="IPR050313">
    <property type="entry name" value="Carb_Metab_HTH_regulators"/>
</dbReference>
<evidence type="ECO:0000256" key="2">
    <source>
        <dbReference type="ARBA" id="ARBA00023125"/>
    </source>
</evidence>
<keyword evidence="1" id="KW-0805">Transcription regulation</keyword>
<evidence type="ECO:0000256" key="1">
    <source>
        <dbReference type="ARBA" id="ARBA00023015"/>
    </source>
</evidence>
<gene>
    <name evidence="5" type="ORF">FG383_16390</name>
</gene>
<organism evidence="5 6">
    <name type="scientific">Psychrobacillus soli</name>
    <dbReference type="NCBI Taxonomy" id="1543965"/>
    <lineage>
        <taxon>Bacteria</taxon>
        <taxon>Bacillati</taxon>
        <taxon>Bacillota</taxon>
        <taxon>Bacilli</taxon>
        <taxon>Bacillales</taxon>
        <taxon>Bacillaceae</taxon>
        <taxon>Psychrobacillus</taxon>
    </lineage>
</organism>
<dbReference type="SUPFAM" id="SSF100950">
    <property type="entry name" value="NagB/RpiA/CoA transferase-like"/>
    <property type="match status" value="1"/>
</dbReference>
<accession>A0A544SU27</accession>
<dbReference type="PRINTS" id="PR00037">
    <property type="entry name" value="HTHLACR"/>
</dbReference>
<dbReference type="SMART" id="SM00420">
    <property type="entry name" value="HTH_DEOR"/>
    <property type="match status" value="1"/>
</dbReference>
<dbReference type="InterPro" id="IPR014036">
    <property type="entry name" value="DeoR-like_C"/>
</dbReference>
<evidence type="ECO:0000259" key="4">
    <source>
        <dbReference type="PROSITE" id="PS51000"/>
    </source>
</evidence>
<evidence type="ECO:0000313" key="6">
    <source>
        <dbReference type="Proteomes" id="UP000318937"/>
    </source>
</evidence>
<dbReference type="PROSITE" id="PS00894">
    <property type="entry name" value="HTH_DEOR_1"/>
    <property type="match status" value="1"/>
</dbReference>
<dbReference type="SMART" id="SM01134">
    <property type="entry name" value="DeoRC"/>
    <property type="match status" value="1"/>
</dbReference>